<name>A0A7L5BKL8_9HYPH</name>
<organism evidence="1 2">
    <name type="scientific">Rhizobium oryzihabitans</name>
    <dbReference type="NCBI Taxonomy" id="2267833"/>
    <lineage>
        <taxon>Bacteria</taxon>
        <taxon>Pseudomonadati</taxon>
        <taxon>Pseudomonadota</taxon>
        <taxon>Alphaproteobacteria</taxon>
        <taxon>Hyphomicrobiales</taxon>
        <taxon>Rhizobiaceae</taxon>
        <taxon>Rhizobium/Agrobacterium group</taxon>
        <taxon>Rhizobium</taxon>
    </lineage>
</organism>
<dbReference type="Proteomes" id="UP000464865">
    <property type="component" value="Chromosome M15-11"/>
</dbReference>
<dbReference type="EMBL" id="CP048632">
    <property type="protein sequence ID" value="QIB39323.1"/>
    <property type="molecule type" value="Genomic_DNA"/>
</dbReference>
<dbReference type="AlphaFoldDB" id="A0A7L5BKL8"/>
<protein>
    <submittedName>
        <fullName evidence="1">Uncharacterized protein</fullName>
    </submittedName>
</protein>
<gene>
    <name evidence="1" type="ORF">G3A56_16025</name>
</gene>
<sequence length="85" mass="9989">MTDAWIAKNGEPWKFERGFCTDLDYLKHLMAGYGYTVTYHGRRFFSMEKAGFRGVPKRISHEQLFERIDAVLVKNGKQPFGWRKA</sequence>
<dbReference type="KEGG" id="roy:G3A56_16025"/>
<proteinExistence type="predicted"/>
<evidence type="ECO:0000313" key="2">
    <source>
        <dbReference type="Proteomes" id="UP000464865"/>
    </source>
</evidence>
<reference evidence="1 2" key="1">
    <citation type="submission" date="2020-02" db="EMBL/GenBank/DDBJ databases">
        <title>Plant-Promoting Endophytic Bacterium Rhizobium oryzihabitans sp. nov., Isolated from the Root of Rice.</title>
        <authorList>
            <person name="zhao J."/>
            <person name="Zhang G."/>
        </authorList>
    </citation>
    <scope>NUCLEOTIDE SEQUENCE [LARGE SCALE GENOMIC DNA]</scope>
    <source>
        <strain evidence="1 2">M15</strain>
    </source>
</reference>
<keyword evidence="2" id="KW-1185">Reference proteome</keyword>
<accession>A0A7L5BKL8</accession>
<evidence type="ECO:0000313" key="1">
    <source>
        <dbReference type="EMBL" id="QIB39323.1"/>
    </source>
</evidence>
<dbReference type="RefSeq" id="WP_164056552.1">
    <property type="nucleotide sequence ID" value="NZ_CP048632.1"/>
</dbReference>